<accession>E6K3G5</accession>
<protein>
    <submittedName>
        <fullName evidence="1">Uncharacterized protein</fullName>
    </submittedName>
</protein>
<name>E6K3G5_9BACT</name>
<proteinExistence type="predicted"/>
<sequence length="62" mass="6617">MRRQRCEGSGSLLGGNHPKIILKGSGGIKKMVEILAVCQIKCNFAAANCGVIPRTLCVTFNI</sequence>
<dbReference type="AlphaFoldDB" id="E6K3G5"/>
<reference evidence="1 2" key="1">
    <citation type="submission" date="2010-10" db="EMBL/GenBank/DDBJ databases">
        <authorList>
            <person name="Muzny D."/>
            <person name="Qin X."/>
            <person name="Deng J."/>
            <person name="Jiang H."/>
            <person name="Liu Y."/>
            <person name="Qu J."/>
            <person name="Song X.-Z."/>
            <person name="Zhang L."/>
            <person name="Thornton R."/>
            <person name="Coyle M."/>
            <person name="Francisco L."/>
            <person name="Jackson L."/>
            <person name="Javaid M."/>
            <person name="Korchina V."/>
            <person name="Kovar C."/>
            <person name="Mata R."/>
            <person name="Mathew T."/>
            <person name="Ngo R."/>
            <person name="Nguyen L."/>
            <person name="Nguyen N."/>
            <person name="Okwuonu G."/>
            <person name="Ongeri F."/>
            <person name="Pham C."/>
            <person name="Simmons D."/>
            <person name="Wilczek-Boney K."/>
            <person name="Hale W."/>
            <person name="Jakkamsetti A."/>
            <person name="Pham P."/>
            <person name="Ruth R."/>
            <person name="San Lucas F."/>
            <person name="Warren J."/>
            <person name="Zhang J."/>
            <person name="Zhao Z."/>
            <person name="Zhou C."/>
            <person name="Zhu D."/>
            <person name="Lee S."/>
            <person name="Bess C."/>
            <person name="Blankenburg K."/>
            <person name="Forbes L."/>
            <person name="Fu Q."/>
            <person name="Gubbala S."/>
            <person name="Hirani K."/>
            <person name="Jayaseelan J.C."/>
            <person name="Lara F."/>
            <person name="Munidasa M."/>
            <person name="Palculict T."/>
            <person name="Patil S."/>
            <person name="Pu L.-L."/>
            <person name="Saada N."/>
            <person name="Tang L."/>
            <person name="Weissenberger G."/>
            <person name="Zhu Y."/>
            <person name="Hemphill L."/>
            <person name="Shang Y."/>
            <person name="Youmans B."/>
            <person name="Ayvaz T."/>
            <person name="Ross M."/>
            <person name="Santibanez J."/>
            <person name="Aqrawi P."/>
            <person name="Gross S."/>
            <person name="Joshi V."/>
            <person name="Fowler G."/>
            <person name="Nazareth L."/>
            <person name="Reid J."/>
            <person name="Worley K."/>
            <person name="Petrosino J."/>
            <person name="Highlander S."/>
            <person name="Gibbs R."/>
        </authorList>
    </citation>
    <scope>NUCLEOTIDE SEQUENCE [LARGE SCALE GENOMIC DNA]</scope>
    <source>
        <strain evidence="1 2">ATCC 33574</strain>
    </source>
</reference>
<keyword evidence="2" id="KW-1185">Reference proteome</keyword>
<evidence type="ECO:0000313" key="1">
    <source>
        <dbReference type="EMBL" id="EFU31905.1"/>
    </source>
</evidence>
<comment type="caution">
    <text evidence="1">The sequence shown here is derived from an EMBL/GenBank/DDBJ whole genome shotgun (WGS) entry which is preliminary data.</text>
</comment>
<gene>
    <name evidence="1" type="ORF">HMPREF6485_0291</name>
</gene>
<dbReference type="EMBL" id="AEPD01000006">
    <property type="protein sequence ID" value="EFU31905.1"/>
    <property type="molecule type" value="Genomic_DNA"/>
</dbReference>
<organism evidence="1 2">
    <name type="scientific">Segatella buccae ATCC 33574</name>
    <dbReference type="NCBI Taxonomy" id="873513"/>
    <lineage>
        <taxon>Bacteria</taxon>
        <taxon>Pseudomonadati</taxon>
        <taxon>Bacteroidota</taxon>
        <taxon>Bacteroidia</taxon>
        <taxon>Bacteroidales</taxon>
        <taxon>Prevotellaceae</taxon>
        <taxon>Segatella</taxon>
    </lineage>
</organism>
<evidence type="ECO:0000313" key="2">
    <source>
        <dbReference type="Proteomes" id="UP000003112"/>
    </source>
</evidence>
<dbReference type="STRING" id="873513.HMPREF6485_0291"/>
<dbReference type="HOGENOM" id="CLU_3102160_0_0_10"/>
<dbReference type="Proteomes" id="UP000003112">
    <property type="component" value="Unassembled WGS sequence"/>
</dbReference>